<dbReference type="GeneID" id="17352122"/>
<dbReference type="PANTHER" id="PTHR46007:SF8">
    <property type="entry name" value="C2H2-TYPE DOMAIN-CONTAINING PROTEIN"/>
    <property type="match status" value="1"/>
</dbReference>
<dbReference type="EMBL" id="GL433855">
    <property type="protein sequence ID" value="EFN52682.1"/>
    <property type="molecule type" value="Genomic_DNA"/>
</dbReference>
<dbReference type="GO" id="GO:0045944">
    <property type="term" value="P:positive regulation of transcription by RNA polymerase II"/>
    <property type="evidence" value="ECO:0007669"/>
    <property type="project" value="TreeGrafter"/>
</dbReference>
<feature type="coiled-coil region" evidence="1">
    <location>
        <begin position="559"/>
        <end position="586"/>
    </location>
</feature>
<dbReference type="KEGG" id="cvr:CHLNCDRAFT_138661"/>
<name>E1ZNH4_CHLVA</name>
<feature type="region of interest" description="Disordered" evidence="2">
    <location>
        <begin position="1226"/>
        <end position="1251"/>
    </location>
</feature>
<dbReference type="OrthoDB" id="515948at2759"/>
<evidence type="ECO:0000313" key="5">
    <source>
        <dbReference type="Proteomes" id="UP000008141"/>
    </source>
</evidence>
<feature type="region of interest" description="Disordered" evidence="2">
    <location>
        <begin position="190"/>
        <end position="253"/>
    </location>
</feature>
<sequence>MQGASWLQQAAAPAAPSADGDRPAFGAAAAAAGAALALAQGSPRLMMAPSQALLHIPWALDQFQWDSAALTATQAAAPPSAALAAQGAAAWAQAQPFSQFDGAAAAASDASGSSSLLPGWPDAAAPAPDAAAMAFGGSRGGAACQVCHADVSALKEYYQRYKICPNHCVMPCIVRGGEHLRFCQQLERHNERRRNLTSQKKKKGQEGAGAAVGGAATLGAPLASTAGPGAENRRRRQKRAASAEAEEAPGAAAQPAVLPRVLAPAGAAPAGIASGRGQAAMDLDDLPLLLGMAGVPSPPATRLLQLPPLPGLLSPELGIEGLLVPSPPRLAPSLPPGSAAQAAAAGPAHPTVQPRAGSEQQEQQRQQQLQAVIAAARVSGAALPGRTAQAPPAPHQAGTPAGQAPAPGGHDFDALITDLFGPCAGGQEGGHAWLAELLLPAVVARASAQQQQQQQVKQEQALPGAFPAGLPSAPQQQLQHRQEWSYQPPPPSSFVPSPGLPASSYGAAGAAAPAHAPLPAPFLQGDTPTPQPLLPAGQLRQLAGGHAPPPESLQQALQMIQWQQQQEQAAREQEQAQQQAQEQELLPLEEQARSIRLSMKLFSSTPDQLPPELRQELAALLCSPNLEGYLRPGCDPQQLALLQQQGLAAALEQLLQGQSGLGSLLQRVPALVQLEGEVALVSAGRVVRILQLSSCAGIVPTINSISPIALHTGPAATASSSGASNARDSILVRGQNLAGQQQRLLVRSGGSYPLVEILASSGTAGGTTRASVAAAFERPAEEWLEIRLPQAQQGLFTVEVQRGALLGSSRVLLALDNAAAVAELRQLEGCTAGFASVDTFLRSIALVLHHRQVQAQQQGGTTTDGSGTDGFDPASGTATDSDHPAESAAAALAAAASSAARAGVVAASRRGWPALAALLLPSVAADGSSTEHAVHAMDALCPAGATLLLLAAASGSAAVLEACFSWDVAAPAGPAALTPLHIGAAARSGPVVKALFEMDPAGASQAWHTALSSDGLTPATFAAWSKQRQQEQQQPAVPGAAPSAGSAALSLSSRAGSSCSKAGSRLEGSMVLGPVDEEAPAEPSALPAHKRQGSRSSLPGSPTGVAAASATSDSSDGSSQLLGRLSRLSVASSASQPGTPQRQWSAAASLPGTPGSRRGAAPAPATPTAGVDSMPRPSNPGTPAGSVLGPSASASASPAAAAKAAAGAGSISTSIIVSAQTASPTAALPSHAAPPPAAPGSGSIPAQRPGGGGACWAAGHGLRKLGARLLRWCRDAGPRL</sequence>
<evidence type="ECO:0000256" key="1">
    <source>
        <dbReference type="SAM" id="Coils"/>
    </source>
</evidence>
<feature type="region of interest" description="Disordered" evidence="2">
    <location>
        <begin position="1"/>
        <end position="23"/>
    </location>
</feature>
<organism evidence="5">
    <name type="scientific">Chlorella variabilis</name>
    <name type="common">Green alga</name>
    <dbReference type="NCBI Taxonomy" id="554065"/>
    <lineage>
        <taxon>Eukaryota</taxon>
        <taxon>Viridiplantae</taxon>
        <taxon>Chlorophyta</taxon>
        <taxon>core chlorophytes</taxon>
        <taxon>Trebouxiophyceae</taxon>
        <taxon>Chlorellales</taxon>
        <taxon>Chlorellaceae</taxon>
        <taxon>Chlorella clade</taxon>
        <taxon>Chlorella</taxon>
    </lineage>
</organism>
<feature type="compositionally biased region" description="Low complexity" evidence="2">
    <location>
        <begin position="1151"/>
        <end position="1170"/>
    </location>
</feature>
<dbReference type="STRING" id="554065.E1ZNH4"/>
<dbReference type="InterPro" id="IPR004333">
    <property type="entry name" value="SBP_dom"/>
</dbReference>
<proteinExistence type="predicted"/>
<feature type="region of interest" description="Disordered" evidence="2">
    <location>
        <begin position="517"/>
        <end position="554"/>
    </location>
</feature>
<dbReference type="PROSITE" id="PS51141">
    <property type="entry name" value="ZF_SBP"/>
    <property type="match status" value="1"/>
</dbReference>
<dbReference type="Gene3D" id="4.10.1100.10">
    <property type="entry name" value="Transcription factor, SBP-box domain"/>
    <property type="match status" value="1"/>
</dbReference>
<feature type="compositionally biased region" description="Low complexity" evidence="2">
    <location>
        <begin position="855"/>
        <end position="870"/>
    </location>
</feature>
<feature type="region of interest" description="Disordered" evidence="2">
    <location>
        <begin position="1023"/>
        <end position="1045"/>
    </location>
</feature>
<keyword evidence="5" id="KW-1185">Reference proteome</keyword>
<evidence type="ECO:0000259" key="3">
    <source>
        <dbReference type="PROSITE" id="PS51141"/>
    </source>
</evidence>
<protein>
    <recommendedName>
        <fullName evidence="3">SBP-type domain-containing protein</fullName>
    </recommendedName>
</protein>
<accession>E1ZNH4</accession>
<evidence type="ECO:0000256" key="2">
    <source>
        <dbReference type="SAM" id="MobiDB-lite"/>
    </source>
</evidence>
<feature type="compositionally biased region" description="Low complexity" evidence="2">
    <location>
        <begin position="1106"/>
        <end position="1135"/>
    </location>
</feature>
<dbReference type="GO" id="GO:0003677">
    <property type="term" value="F:DNA binding"/>
    <property type="evidence" value="ECO:0007669"/>
    <property type="project" value="InterPro"/>
</dbReference>
<dbReference type="InParanoid" id="E1ZNH4"/>
<feature type="region of interest" description="Disordered" evidence="2">
    <location>
        <begin position="1077"/>
        <end position="1193"/>
    </location>
</feature>
<gene>
    <name evidence="4" type="ORF">CHLNCDRAFT_138661</name>
</gene>
<dbReference type="GO" id="GO:0016592">
    <property type="term" value="C:mediator complex"/>
    <property type="evidence" value="ECO:0007669"/>
    <property type="project" value="TreeGrafter"/>
</dbReference>
<feature type="region of interest" description="Disordered" evidence="2">
    <location>
        <begin position="384"/>
        <end position="410"/>
    </location>
</feature>
<dbReference type="Proteomes" id="UP000008141">
    <property type="component" value="Unassembled WGS sequence"/>
</dbReference>
<feature type="compositionally biased region" description="Low complexity" evidence="2">
    <location>
        <begin position="359"/>
        <end position="370"/>
    </location>
</feature>
<dbReference type="Pfam" id="PF03110">
    <property type="entry name" value="SBP"/>
    <property type="match status" value="1"/>
</dbReference>
<feature type="compositionally biased region" description="Low complexity" evidence="2">
    <location>
        <begin position="336"/>
        <end position="350"/>
    </location>
</feature>
<dbReference type="InterPro" id="IPR036893">
    <property type="entry name" value="SBP_sf"/>
</dbReference>
<feature type="region of interest" description="Disordered" evidence="2">
    <location>
        <begin position="328"/>
        <end position="370"/>
    </location>
</feature>
<feature type="compositionally biased region" description="Low complexity" evidence="2">
    <location>
        <begin position="1183"/>
        <end position="1193"/>
    </location>
</feature>
<feature type="domain" description="SBP-type" evidence="3">
    <location>
        <begin position="141"/>
        <end position="206"/>
    </location>
</feature>
<feature type="region of interest" description="Disordered" evidence="2">
    <location>
        <begin position="454"/>
        <end position="500"/>
    </location>
</feature>
<dbReference type="InterPro" id="IPR051647">
    <property type="entry name" value="Mediator_comp_sub12"/>
</dbReference>
<dbReference type="GO" id="GO:0003713">
    <property type="term" value="F:transcription coactivator activity"/>
    <property type="evidence" value="ECO:0007669"/>
    <property type="project" value="TreeGrafter"/>
</dbReference>
<feature type="compositionally biased region" description="Low complexity" evidence="2">
    <location>
        <begin position="384"/>
        <end position="409"/>
    </location>
</feature>
<feature type="compositionally biased region" description="Low complexity" evidence="2">
    <location>
        <begin position="240"/>
        <end position="253"/>
    </location>
</feature>
<reference evidence="4 5" key="1">
    <citation type="journal article" date="2010" name="Plant Cell">
        <title>The Chlorella variabilis NC64A genome reveals adaptation to photosymbiosis, coevolution with viruses, and cryptic sex.</title>
        <authorList>
            <person name="Blanc G."/>
            <person name="Duncan G."/>
            <person name="Agarkova I."/>
            <person name="Borodovsky M."/>
            <person name="Gurnon J."/>
            <person name="Kuo A."/>
            <person name="Lindquist E."/>
            <person name="Lucas S."/>
            <person name="Pangilinan J."/>
            <person name="Polle J."/>
            <person name="Salamov A."/>
            <person name="Terry A."/>
            <person name="Yamada T."/>
            <person name="Dunigan D.D."/>
            <person name="Grigoriev I.V."/>
            <person name="Claverie J.M."/>
            <person name="Van Etten J.L."/>
        </authorList>
    </citation>
    <scope>NUCLEOTIDE SEQUENCE [LARGE SCALE GENOMIC DNA]</scope>
    <source>
        <strain evidence="4 5">NC64A</strain>
    </source>
</reference>
<dbReference type="RefSeq" id="XP_005844784.1">
    <property type="nucleotide sequence ID" value="XM_005844722.1"/>
</dbReference>
<evidence type="ECO:0000313" key="4">
    <source>
        <dbReference type="EMBL" id="EFN52682.1"/>
    </source>
</evidence>
<feature type="compositionally biased region" description="Polar residues" evidence="2">
    <location>
        <begin position="1136"/>
        <end position="1146"/>
    </location>
</feature>
<dbReference type="SUPFAM" id="SSF103612">
    <property type="entry name" value="SBT domain"/>
    <property type="match status" value="1"/>
</dbReference>
<dbReference type="PANTHER" id="PTHR46007">
    <property type="entry name" value="MEDIATOR OF RNA POLYMERASE II TRANSCRIPTION SUBUNIT 12"/>
    <property type="match status" value="1"/>
</dbReference>
<feature type="region of interest" description="Disordered" evidence="2">
    <location>
        <begin position="855"/>
        <end position="883"/>
    </location>
</feature>
<dbReference type="AlphaFoldDB" id="E1ZNH4"/>
<keyword evidence="1" id="KW-0175">Coiled coil</keyword>
<feature type="compositionally biased region" description="Low complexity" evidence="2">
    <location>
        <begin position="213"/>
        <end position="230"/>
    </location>
</feature>